<dbReference type="CDD" id="cd03801">
    <property type="entry name" value="GT4_PimA-like"/>
    <property type="match status" value="1"/>
</dbReference>
<name>A0A6J7UAQ4_9ZZZZ</name>
<evidence type="ECO:0000259" key="3">
    <source>
        <dbReference type="Pfam" id="PF13439"/>
    </source>
</evidence>
<accession>A0A6J7UAQ4</accession>
<dbReference type="AlphaFoldDB" id="A0A6J7UAQ4"/>
<dbReference type="Pfam" id="PF00534">
    <property type="entry name" value="Glycos_transf_1"/>
    <property type="match status" value="1"/>
</dbReference>
<sequence>MKPSADPHGPLRIAYLTYRGKPHVGGQGVYTRHLTKALVDLGHHVEVFGGQPYPILDPRVALHQLPSLDIFNDQYPGRFPAYWELNNLPNIVEAAQFLKGTFGEPKAFSMRAYRELKKRVNDFDLVHDNQCLGTDILKIEKIIPTIVTLHHPITKDRKLEMSHTKSRYKRFGIGRWYSFVEMQGKVASKMPRIVVVSENSINDIHTDMGVSKDRMRLVPVGVDPELFRPLPEVQRKPGQLITTASADVALKGLSYLLEALAKLRTERDVRLTIIGKPKAGHSADLIASLGLTDAIDFVSGVSDERIVELYAEAQLAVVPSLYEGFSLPAIEAMSTGICLVATDGGALPEVTGTDGETVLQCPAGDADALAAAIRRGLDDATLRERIGLAGRERVASRWSWKHCAQLTVEQYREVLDMPHNRIRRRSGK</sequence>
<keyword evidence="1" id="KW-0808">Transferase</keyword>
<organism evidence="5">
    <name type="scientific">freshwater metagenome</name>
    <dbReference type="NCBI Taxonomy" id="449393"/>
    <lineage>
        <taxon>unclassified sequences</taxon>
        <taxon>metagenomes</taxon>
        <taxon>ecological metagenomes</taxon>
    </lineage>
</organism>
<dbReference type="PANTHER" id="PTHR46401">
    <property type="entry name" value="GLYCOSYLTRANSFERASE WBBK-RELATED"/>
    <property type="match status" value="1"/>
</dbReference>
<evidence type="ECO:0000256" key="1">
    <source>
        <dbReference type="ARBA" id="ARBA00022679"/>
    </source>
</evidence>
<dbReference type="SUPFAM" id="SSF53756">
    <property type="entry name" value="UDP-Glycosyltransferase/glycogen phosphorylase"/>
    <property type="match status" value="1"/>
</dbReference>
<feature type="domain" description="Glycosyltransferase subfamily 4-like N-terminal" evidence="3">
    <location>
        <begin position="24"/>
        <end position="225"/>
    </location>
</feature>
<proteinExistence type="predicted"/>
<dbReference type="InterPro" id="IPR028098">
    <property type="entry name" value="Glyco_trans_4-like_N"/>
</dbReference>
<dbReference type="EMBL" id="CAFBPN010000019">
    <property type="protein sequence ID" value="CAB5015654.1"/>
    <property type="molecule type" value="Genomic_DNA"/>
</dbReference>
<dbReference type="Gene3D" id="3.40.50.2000">
    <property type="entry name" value="Glycogen Phosphorylase B"/>
    <property type="match status" value="2"/>
</dbReference>
<dbReference type="InterPro" id="IPR001296">
    <property type="entry name" value="Glyco_trans_1"/>
</dbReference>
<dbReference type="Pfam" id="PF13439">
    <property type="entry name" value="Glyco_transf_4"/>
    <property type="match status" value="1"/>
</dbReference>
<protein>
    <submittedName>
        <fullName evidence="5">Unannotated protein</fullName>
    </submittedName>
</protein>
<feature type="domain" description="Glycosyl transferase family 1" evidence="2">
    <location>
        <begin position="241"/>
        <end position="393"/>
    </location>
</feature>
<reference evidence="5" key="1">
    <citation type="submission" date="2020-05" db="EMBL/GenBank/DDBJ databases">
        <authorList>
            <person name="Chiriac C."/>
            <person name="Salcher M."/>
            <person name="Ghai R."/>
            <person name="Kavagutti S V."/>
        </authorList>
    </citation>
    <scope>NUCLEOTIDE SEQUENCE</scope>
</reference>
<dbReference type="GO" id="GO:0016757">
    <property type="term" value="F:glycosyltransferase activity"/>
    <property type="evidence" value="ECO:0007669"/>
    <property type="project" value="InterPro"/>
</dbReference>
<evidence type="ECO:0000259" key="2">
    <source>
        <dbReference type="Pfam" id="PF00534"/>
    </source>
</evidence>
<dbReference type="PANTHER" id="PTHR46401:SF2">
    <property type="entry name" value="GLYCOSYLTRANSFERASE WBBK-RELATED"/>
    <property type="match status" value="1"/>
</dbReference>
<dbReference type="GO" id="GO:0009103">
    <property type="term" value="P:lipopolysaccharide biosynthetic process"/>
    <property type="evidence" value="ECO:0007669"/>
    <property type="project" value="TreeGrafter"/>
</dbReference>
<gene>
    <name evidence="4" type="ORF">UFOPK4098_00559</name>
    <name evidence="5" type="ORF">UFOPK4347_00494</name>
</gene>
<evidence type="ECO:0000313" key="4">
    <source>
        <dbReference type="EMBL" id="CAB5015654.1"/>
    </source>
</evidence>
<dbReference type="EMBL" id="CAFBQU010000008">
    <property type="protein sequence ID" value="CAB5062580.1"/>
    <property type="molecule type" value="Genomic_DNA"/>
</dbReference>
<evidence type="ECO:0000313" key="5">
    <source>
        <dbReference type="EMBL" id="CAB5062580.1"/>
    </source>
</evidence>